<accession>A0A5C0VL53</accession>
<dbReference type="Proteomes" id="UP000323653">
    <property type="component" value="Chromosome"/>
</dbReference>
<dbReference type="EMBL" id="CP043329">
    <property type="protein sequence ID" value="QEK52393.1"/>
    <property type="molecule type" value="Genomic_DNA"/>
</dbReference>
<organism evidence="1 2">
    <name type="scientific">Pedobacter aquae</name>
    <dbReference type="NCBI Taxonomy" id="2605747"/>
    <lineage>
        <taxon>Bacteria</taxon>
        <taxon>Pseudomonadati</taxon>
        <taxon>Bacteroidota</taxon>
        <taxon>Sphingobacteriia</taxon>
        <taxon>Sphingobacteriales</taxon>
        <taxon>Sphingobacteriaceae</taxon>
        <taxon>Pedobacter</taxon>
    </lineage>
</organism>
<protein>
    <submittedName>
        <fullName evidence="1">Uncharacterized protein</fullName>
    </submittedName>
</protein>
<sequence>MSITPGYVFSLDKKKKFGGVLSFTKYFFKDGSSIILSAFNATTDATVYYQPEFFKVSLGSSYQFGKNQNDLVNTLELLKDIKLAKNLKVSPTLSLLAGTQSFFQTYYSQTTRERKITNPGGTTPSPIPFFPGSTQAPTESVITETVTEEQQKEIRKYQLLALNATIPLNYRIKKLQLNFTPYFIKPLNQVQNFDNTEDGKLFFLFNTGISYTF</sequence>
<reference evidence="1 2" key="1">
    <citation type="submission" date="2019-08" db="EMBL/GenBank/DDBJ databases">
        <title>Pedobacter sp. nov., isolated from Han river, South Korea.</title>
        <authorList>
            <person name="Lee D.-H."/>
            <person name="Kim Y.-S."/>
            <person name="Hwang E.-M."/>
            <person name="Le Tran T.C."/>
            <person name="Cha C.-J."/>
        </authorList>
    </citation>
    <scope>NUCLEOTIDE SEQUENCE [LARGE SCALE GENOMIC DNA]</scope>
    <source>
        <strain evidence="1 2">CJ43</strain>
    </source>
</reference>
<dbReference type="KEGG" id="pej:FYC62_12570"/>
<evidence type="ECO:0000313" key="2">
    <source>
        <dbReference type="Proteomes" id="UP000323653"/>
    </source>
</evidence>
<name>A0A5C0VL53_9SPHI</name>
<keyword evidence="2" id="KW-1185">Reference proteome</keyword>
<dbReference type="RefSeq" id="WP_149075186.1">
    <property type="nucleotide sequence ID" value="NZ_CP043329.1"/>
</dbReference>
<gene>
    <name evidence="1" type="ORF">FYC62_12570</name>
</gene>
<proteinExistence type="predicted"/>
<dbReference type="AlphaFoldDB" id="A0A5C0VL53"/>
<evidence type="ECO:0000313" key="1">
    <source>
        <dbReference type="EMBL" id="QEK52393.1"/>
    </source>
</evidence>